<dbReference type="EMBL" id="RBIN01000005">
    <property type="protein sequence ID" value="RKR03515.1"/>
    <property type="molecule type" value="Genomic_DNA"/>
</dbReference>
<protein>
    <submittedName>
        <fullName evidence="2">Uncharacterized protein</fullName>
    </submittedName>
</protein>
<comment type="caution">
    <text evidence="2">The sequence shown here is derived from an EMBL/GenBank/DDBJ whole genome shotgun (WGS) entry which is preliminary data.</text>
</comment>
<proteinExistence type="predicted"/>
<sequence>MFGCRIQKDRCNGAGASAYSEYHSVLKVIENIPTGKRAIGHYLHGPWDTIKAGKWLDHAAETIEQRLYESHPGFRKWSRVRKHKVHYLARVMLMAHRQCAEDERPVWSPGRIRKCMWQHFGETLETRYWKRNWQSCWQALEDALDELNAEILAPVDLALKALDSRLDGDDDVRADGGPERQKVFTVIHRKCPLTSGIGQPVTGVSDNDKEPAGWSAGNSIVSGNTGLR</sequence>
<keyword evidence="3" id="KW-1185">Reference proteome</keyword>
<dbReference type="Proteomes" id="UP000281975">
    <property type="component" value="Unassembled WGS sequence"/>
</dbReference>
<feature type="region of interest" description="Disordered" evidence="1">
    <location>
        <begin position="198"/>
        <end position="228"/>
    </location>
</feature>
<dbReference type="AlphaFoldDB" id="A0A420WWM2"/>
<name>A0A420WWM2_9GAMM</name>
<accession>A0A420WWM2</accession>
<evidence type="ECO:0000313" key="2">
    <source>
        <dbReference type="EMBL" id="RKR03515.1"/>
    </source>
</evidence>
<reference evidence="2 3" key="1">
    <citation type="submission" date="2018-10" db="EMBL/GenBank/DDBJ databases">
        <title>Genomic Encyclopedia of Type Strains, Phase IV (KMG-IV): sequencing the most valuable type-strain genomes for metagenomic binning, comparative biology and taxonomic classification.</title>
        <authorList>
            <person name="Goeker M."/>
        </authorList>
    </citation>
    <scope>NUCLEOTIDE SEQUENCE [LARGE SCALE GENOMIC DNA]</scope>
    <source>
        <strain evidence="2 3">DSM 23229</strain>
    </source>
</reference>
<gene>
    <name evidence="2" type="ORF">C7446_2040</name>
</gene>
<feature type="compositionally biased region" description="Polar residues" evidence="1">
    <location>
        <begin position="216"/>
        <end position="228"/>
    </location>
</feature>
<evidence type="ECO:0000256" key="1">
    <source>
        <dbReference type="SAM" id="MobiDB-lite"/>
    </source>
</evidence>
<evidence type="ECO:0000313" key="3">
    <source>
        <dbReference type="Proteomes" id="UP000281975"/>
    </source>
</evidence>
<organism evidence="2 3">
    <name type="scientific">Kushneria sinocarnis</name>
    <dbReference type="NCBI Taxonomy" id="595502"/>
    <lineage>
        <taxon>Bacteria</taxon>
        <taxon>Pseudomonadati</taxon>
        <taxon>Pseudomonadota</taxon>
        <taxon>Gammaproteobacteria</taxon>
        <taxon>Oceanospirillales</taxon>
        <taxon>Halomonadaceae</taxon>
        <taxon>Kushneria</taxon>
    </lineage>
</organism>